<dbReference type="EMBL" id="JARQWQ010000002">
    <property type="protein sequence ID" value="KAK2573700.1"/>
    <property type="molecule type" value="Genomic_DNA"/>
</dbReference>
<dbReference type="AlphaFoldDB" id="A0AAD9R6C6"/>
<dbReference type="Proteomes" id="UP001249851">
    <property type="component" value="Unassembled WGS sequence"/>
</dbReference>
<evidence type="ECO:0000256" key="1">
    <source>
        <dbReference type="SAM" id="SignalP"/>
    </source>
</evidence>
<evidence type="ECO:0000313" key="2">
    <source>
        <dbReference type="EMBL" id="KAK2573700.1"/>
    </source>
</evidence>
<feature type="signal peptide" evidence="1">
    <location>
        <begin position="1"/>
        <end position="23"/>
    </location>
</feature>
<feature type="chain" id="PRO_5041897577" evidence="1">
    <location>
        <begin position="24"/>
        <end position="153"/>
    </location>
</feature>
<proteinExistence type="predicted"/>
<comment type="caution">
    <text evidence="2">The sequence shown here is derived from an EMBL/GenBank/DDBJ whole genome shotgun (WGS) entry which is preliminary data.</text>
</comment>
<keyword evidence="1" id="KW-0732">Signal</keyword>
<organism evidence="2 3">
    <name type="scientific">Acropora cervicornis</name>
    <name type="common">Staghorn coral</name>
    <dbReference type="NCBI Taxonomy" id="6130"/>
    <lineage>
        <taxon>Eukaryota</taxon>
        <taxon>Metazoa</taxon>
        <taxon>Cnidaria</taxon>
        <taxon>Anthozoa</taxon>
        <taxon>Hexacorallia</taxon>
        <taxon>Scleractinia</taxon>
        <taxon>Astrocoeniina</taxon>
        <taxon>Acroporidae</taxon>
        <taxon>Acropora</taxon>
    </lineage>
</organism>
<sequence length="153" mass="17502">MSFKLKKFVKILIIFADCRPTEAIKGYQKVNMTLTRVVEAIVFCCLFLLKQSASGKFIRISMAFLRIIMKIHSYPQLSVLCAFQDILQEHKITPPSKNFIADDTKTTYGCTAEVYGNFIRDGPIHLDIAAIARKVFCVTLSPLCWQNSFEFMF</sequence>
<gene>
    <name evidence="2" type="ORF">P5673_001386</name>
</gene>
<protein>
    <submittedName>
        <fullName evidence="2">Uncharacterized protein</fullName>
    </submittedName>
</protein>
<reference evidence="2" key="1">
    <citation type="journal article" date="2023" name="G3 (Bethesda)">
        <title>Whole genome assembly and annotation of the endangered Caribbean coral Acropora cervicornis.</title>
        <authorList>
            <person name="Selwyn J.D."/>
            <person name="Vollmer S.V."/>
        </authorList>
    </citation>
    <scope>NUCLEOTIDE SEQUENCE</scope>
    <source>
        <strain evidence="2">K2</strain>
    </source>
</reference>
<evidence type="ECO:0000313" key="3">
    <source>
        <dbReference type="Proteomes" id="UP001249851"/>
    </source>
</evidence>
<accession>A0AAD9R6C6</accession>
<keyword evidence="3" id="KW-1185">Reference proteome</keyword>
<reference evidence="2" key="2">
    <citation type="journal article" date="2023" name="Science">
        <title>Genomic signatures of disease resistance in endangered staghorn corals.</title>
        <authorList>
            <person name="Vollmer S.V."/>
            <person name="Selwyn J.D."/>
            <person name="Despard B.A."/>
            <person name="Roesel C.L."/>
        </authorList>
    </citation>
    <scope>NUCLEOTIDE SEQUENCE</scope>
    <source>
        <strain evidence="2">K2</strain>
    </source>
</reference>
<name>A0AAD9R6C6_ACRCE</name>